<keyword evidence="3" id="KW-1185">Reference proteome</keyword>
<feature type="region of interest" description="Disordered" evidence="1">
    <location>
        <begin position="54"/>
        <end position="104"/>
    </location>
</feature>
<proteinExistence type="predicted"/>
<sequence>MSEGGERPWSKKVTCTAQQVAPWALGAFGVGKKTIAFHIRILRFPLPRAFVPTRGGTSEHLAPRAFMNGASSSRLTQMSRRPDEPENSLFFLNCRHKPPKQNKP</sequence>
<gene>
    <name evidence="2" type="ORF">IPOD504_LOCUS6090</name>
</gene>
<dbReference type="EMBL" id="OW152830">
    <property type="protein sequence ID" value="CAH2048467.1"/>
    <property type="molecule type" value="Genomic_DNA"/>
</dbReference>
<dbReference type="Proteomes" id="UP000837857">
    <property type="component" value="Chromosome 18"/>
</dbReference>
<protein>
    <submittedName>
        <fullName evidence="2">Uncharacterized protein</fullName>
    </submittedName>
</protein>
<name>A0ABN8I3X0_9NEOP</name>
<reference evidence="2" key="1">
    <citation type="submission" date="2022-03" db="EMBL/GenBank/DDBJ databases">
        <authorList>
            <person name="Martin H S."/>
        </authorList>
    </citation>
    <scope>NUCLEOTIDE SEQUENCE</scope>
</reference>
<feature type="compositionally biased region" description="Basic residues" evidence="1">
    <location>
        <begin position="94"/>
        <end position="104"/>
    </location>
</feature>
<accession>A0ABN8I3X0</accession>
<evidence type="ECO:0000313" key="2">
    <source>
        <dbReference type="EMBL" id="CAH2048467.1"/>
    </source>
</evidence>
<evidence type="ECO:0000256" key="1">
    <source>
        <dbReference type="SAM" id="MobiDB-lite"/>
    </source>
</evidence>
<evidence type="ECO:0000313" key="3">
    <source>
        <dbReference type="Proteomes" id="UP000837857"/>
    </source>
</evidence>
<feature type="non-terminal residue" evidence="2">
    <location>
        <position position="1"/>
    </location>
</feature>
<feature type="compositionally biased region" description="Polar residues" evidence="1">
    <location>
        <begin position="69"/>
        <end position="79"/>
    </location>
</feature>
<organism evidence="2 3">
    <name type="scientific">Iphiclides podalirius</name>
    <name type="common">scarce swallowtail</name>
    <dbReference type="NCBI Taxonomy" id="110791"/>
    <lineage>
        <taxon>Eukaryota</taxon>
        <taxon>Metazoa</taxon>
        <taxon>Ecdysozoa</taxon>
        <taxon>Arthropoda</taxon>
        <taxon>Hexapoda</taxon>
        <taxon>Insecta</taxon>
        <taxon>Pterygota</taxon>
        <taxon>Neoptera</taxon>
        <taxon>Endopterygota</taxon>
        <taxon>Lepidoptera</taxon>
        <taxon>Glossata</taxon>
        <taxon>Ditrysia</taxon>
        <taxon>Papilionoidea</taxon>
        <taxon>Papilionidae</taxon>
        <taxon>Papilioninae</taxon>
        <taxon>Iphiclides</taxon>
    </lineage>
</organism>